<dbReference type="SUPFAM" id="SSF51261">
    <property type="entry name" value="Duplicated hybrid motif"/>
    <property type="match status" value="1"/>
</dbReference>
<gene>
    <name evidence="2" type="ORF">ASZ90_003602</name>
</gene>
<dbReference type="EMBL" id="LNQE01000440">
    <property type="protein sequence ID" value="KUG26555.1"/>
    <property type="molecule type" value="Genomic_DNA"/>
</dbReference>
<organism evidence="2">
    <name type="scientific">hydrocarbon metagenome</name>
    <dbReference type="NCBI Taxonomy" id="938273"/>
    <lineage>
        <taxon>unclassified sequences</taxon>
        <taxon>metagenomes</taxon>
        <taxon>ecological metagenomes</taxon>
    </lineage>
</organism>
<dbReference type="InterPro" id="IPR016047">
    <property type="entry name" value="M23ase_b-sheet_dom"/>
</dbReference>
<evidence type="ECO:0000259" key="1">
    <source>
        <dbReference type="Pfam" id="PF01551"/>
    </source>
</evidence>
<protein>
    <submittedName>
        <fullName evidence="2">Cell wall endopeptidase, family m23/m37</fullName>
    </submittedName>
</protein>
<accession>A0A0W8G077</accession>
<name>A0A0W8G077_9ZZZZ</name>
<proteinExistence type="predicted"/>
<dbReference type="GO" id="GO:0004222">
    <property type="term" value="F:metalloendopeptidase activity"/>
    <property type="evidence" value="ECO:0007669"/>
    <property type="project" value="TreeGrafter"/>
</dbReference>
<dbReference type="InterPro" id="IPR011055">
    <property type="entry name" value="Dup_hybrid_motif"/>
</dbReference>
<dbReference type="PANTHER" id="PTHR21666">
    <property type="entry name" value="PEPTIDASE-RELATED"/>
    <property type="match status" value="1"/>
</dbReference>
<dbReference type="InterPro" id="IPR050570">
    <property type="entry name" value="Cell_wall_metabolism_enzyme"/>
</dbReference>
<feature type="domain" description="M23ase beta-sheet core" evidence="1">
    <location>
        <begin position="167"/>
        <end position="262"/>
    </location>
</feature>
<dbReference type="Gene3D" id="2.70.70.10">
    <property type="entry name" value="Glucose Permease (Domain IIA)"/>
    <property type="match status" value="1"/>
</dbReference>
<dbReference type="PANTHER" id="PTHR21666:SF285">
    <property type="entry name" value="M23 FAMILY METALLOPEPTIDASE"/>
    <property type="match status" value="1"/>
</dbReference>
<evidence type="ECO:0000313" key="2">
    <source>
        <dbReference type="EMBL" id="KUG26555.1"/>
    </source>
</evidence>
<sequence length="270" mass="30237">MKKIFLSFICFQIIVFSQQVELYGIAQPGNALIGKAENLAQVMLNDKILQFDKEGVFTFGFDRDAKGIHLLKIKYTNGKSEIKKFDLPNREYDIQKITSTKQQFTGPPKEELPRIERERELMRKARSRIGIIDTAYFASGFMLPIENAKITGVFGSQRIINETPQNIHNGLDYAAPIGTDVFSMADGIVQLAGDDFYYNGNFVLIDHGQGLSSIYLHLNKLSVTTGEYVVKGQKIGEVGTTGRSTGPHLHWGVNWFNSKIDPHSLIGIGF</sequence>
<dbReference type="Pfam" id="PF01551">
    <property type="entry name" value="Peptidase_M23"/>
    <property type="match status" value="1"/>
</dbReference>
<dbReference type="CDD" id="cd12797">
    <property type="entry name" value="M23_peptidase"/>
    <property type="match status" value="1"/>
</dbReference>
<comment type="caution">
    <text evidence="2">The sequence shown here is derived from an EMBL/GenBank/DDBJ whole genome shotgun (WGS) entry which is preliminary data.</text>
</comment>
<reference evidence="2" key="1">
    <citation type="journal article" date="2015" name="Proc. Natl. Acad. Sci. U.S.A.">
        <title>Networks of energetic and metabolic interactions define dynamics in microbial communities.</title>
        <authorList>
            <person name="Embree M."/>
            <person name="Liu J.K."/>
            <person name="Al-Bassam M.M."/>
            <person name="Zengler K."/>
        </authorList>
    </citation>
    <scope>NUCLEOTIDE SEQUENCE</scope>
</reference>
<dbReference type="AlphaFoldDB" id="A0A0W8G077"/>